<reference evidence="2 3" key="1">
    <citation type="submission" date="2018-06" db="EMBL/GenBank/DDBJ databases">
        <authorList>
            <person name="Pothier F. J."/>
        </authorList>
    </citation>
    <scope>NUCLEOTIDE SEQUENCE [LARGE SCALE GENOMIC DNA]</scope>
    <source>
        <strain evidence="2 3">CPBF 424</strain>
    </source>
</reference>
<accession>A0AA46H9S4</accession>
<feature type="region of interest" description="Disordered" evidence="1">
    <location>
        <begin position="153"/>
        <end position="242"/>
    </location>
</feature>
<gene>
    <name evidence="2" type="ORF">CPBF424_12650</name>
</gene>
<evidence type="ECO:0000256" key="1">
    <source>
        <dbReference type="SAM" id="MobiDB-lite"/>
    </source>
</evidence>
<organism evidence="2 3">
    <name type="scientific">Xanthomonas euroxanthea</name>
    <dbReference type="NCBI Taxonomy" id="2259622"/>
    <lineage>
        <taxon>Bacteria</taxon>
        <taxon>Pseudomonadati</taxon>
        <taxon>Pseudomonadota</taxon>
        <taxon>Gammaproteobacteria</taxon>
        <taxon>Lysobacterales</taxon>
        <taxon>Lysobacteraceae</taxon>
        <taxon>Xanthomonas</taxon>
    </lineage>
</organism>
<protein>
    <submittedName>
        <fullName evidence="2">Uncharacterized protein</fullName>
    </submittedName>
</protein>
<feature type="compositionally biased region" description="Pro residues" evidence="1">
    <location>
        <begin position="233"/>
        <end position="242"/>
    </location>
</feature>
<feature type="compositionally biased region" description="Basic and acidic residues" evidence="1">
    <location>
        <begin position="180"/>
        <end position="189"/>
    </location>
</feature>
<dbReference type="Proteomes" id="UP000254168">
    <property type="component" value="Unassembled WGS sequence"/>
</dbReference>
<feature type="compositionally biased region" description="Low complexity" evidence="1">
    <location>
        <begin position="161"/>
        <end position="170"/>
    </location>
</feature>
<keyword evidence="3" id="KW-1185">Reference proteome</keyword>
<dbReference type="EMBL" id="UIHB01000001">
    <property type="protein sequence ID" value="SUZ27479.1"/>
    <property type="molecule type" value="Genomic_DNA"/>
</dbReference>
<evidence type="ECO:0000313" key="2">
    <source>
        <dbReference type="EMBL" id="SUZ27479.1"/>
    </source>
</evidence>
<proteinExistence type="predicted"/>
<dbReference type="AlphaFoldDB" id="A0AA46H9S4"/>
<sequence length="242" mass="27026">MTRQLRWRRSPQASTRAERIACQSAVALLGAWCRVRGRDRVAAWMPPPSLHGRTCGVSRHRMRRRAADQLRIPTNPAHEVCRCSVEAWVCCGRLPAYRRGTRRKYVHVGSGAASMPLKVPHRYARKHHQLLSVAETKAKGSLRCTSSRASPFLTTYQQLARQSRMPNPQSRRQRRPHQQPLRDEPDRRPTARNAPLRPDAGAGPDRRPRPGAASTSGAPTARLWPAGRDAVPAAPPLPAAPR</sequence>
<comment type="caution">
    <text evidence="2">The sequence shown here is derived from an EMBL/GenBank/DDBJ whole genome shotgun (WGS) entry which is preliminary data.</text>
</comment>
<evidence type="ECO:0000313" key="3">
    <source>
        <dbReference type="Proteomes" id="UP000254168"/>
    </source>
</evidence>
<name>A0AA46H9S4_9XANT</name>